<evidence type="ECO:0000313" key="6">
    <source>
        <dbReference type="Proteomes" id="UP000011016"/>
    </source>
</evidence>
<evidence type="ECO:0000313" key="4">
    <source>
        <dbReference type="EMBL" id="EJZ81713.1"/>
    </source>
</evidence>
<dbReference type="STRING" id="29321.AAV33_04715"/>
<evidence type="ECO:0000313" key="3">
    <source>
        <dbReference type="EMBL" id="CCI83835.1"/>
    </source>
</evidence>
<gene>
    <name evidence="3" type="ORF">BN46_1109</name>
    <name evidence="4" type="ORF">HMPREF9719_01365</name>
</gene>
<keyword evidence="1" id="KW-1133">Transmembrane helix</keyword>
<organism evidence="3 6">
    <name type="scientific">Corynebacterium otitidis ATCC 51513</name>
    <dbReference type="NCBI Taxonomy" id="883169"/>
    <lineage>
        <taxon>Bacteria</taxon>
        <taxon>Bacillati</taxon>
        <taxon>Actinomycetota</taxon>
        <taxon>Actinomycetes</taxon>
        <taxon>Mycobacteriales</taxon>
        <taxon>Corynebacteriaceae</taxon>
        <taxon>Corynebacterium</taxon>
    </lineage>
</organism>
<keyword evidence="2" id="KW-0732">Signal</keyword>
<sequence length="196" mass="20564">MKDRVLVLTSAAVVALLSALAAVSFVQGRETPVTGGFEEQILVTELPEGASGDLGDVVEDVADGHSVSFIRNDRLGRNDDFLYLGPEPEAGGPFFDPGFTPSFAPTEIADPVDAGGVWRVAGVEDDVAAAIDALEDHGFGVSLFSDGRVGDAVVQLTSGYLLPGWLLVAVVLVFVGVFIASRDAADSRRLQQMGWS</sequence>
<evidence type="ECO:0000256" key="2">
    <source>
        <dbReference type="SAM" id="SignalP"/>
    </source>
</evidence>
<dbReference type="RefSeq" id="WP_004601255.1">
    <property type="nucleotide sequence ID" value="NZ_HF541867.1"/>
</dbReference>
<keyword evidence="1" id="KW-0472">Membrane</keyword>
<dbReference type="HOGENOM" id="CLU_1389694_0_0_11"/>
<feature type="chain" id="PRO_5010500808" evidence="2">
    <location>
        <begin position="22"/>
        <end position="196"/>
    </location>
</feature>
<reference evidence="4 5" key="2">
    <citation type="submission" date="2012-08" db="EMBL/GenBank/DDBJ databases">
        <title>The Genome Sequence of Turicella otitidis ATCC 51513.</title>
        <authorList>
            <consortium name="The Broad Institute Genome Sequencing Platform"/>
            <person name="Earl A."/>
            <person name="Ward D."/>
            <person name="Feldgarden M."/>
            <person name="Gevers D."/>
            <person name="Huys G."/>
            <person name="Walker B."/>
            <person name="Young S.K."/>
            <person name="Zeng Q."/>
            <person name="Gargeya S."/>
            <person name="Fitzgerald M."/>
            <person name="Haas B."/>
            <person name="Abouelleil A."/>
            <person name="Alvarado L."/>
            <person name="Arachchi H.M."/>
            <person name="Berlin A.M."/>
            <person name="Chapman S.B."/>
            <person name="Goldberg J."/>
            <person name="Griggs A."/>
            <person name="Gujja S."/>
            <person name="Hansen M."/>
            <person name="Howarth C."/>
            <person name="Imamovic A."/>
            <person name="Larimer J."/>
            <person name="McCowen C."/>
            <person name="Montmayeur A."/>
            <person name="Murphy C."/>
            <person name="Neiman D."/>
            <person name="Pearson M."/>
            <person name="Priest M."/>
            <person name="Roberts A."/>
            <person name="Saif S."/>
            <person name="Shea T."/>
            <person name="Sisk P."/>
            <person name="Sykes S."/>
            <person name="Wortman J."/>
            <person name="Nusbaum C."/>
            <person name="Birren B."/>
        </authorList>
    </citation>
    <scope>NUCLEOTIDE SEQUENCE [LARGE SCALE GENOMIC DNA]</scope>
    <source>
        <strain evidence="4 5">ATCC 51513</strain>
    </source>
</reference>
<accession>I7KJU2</accession>
<dbReference type="Proteomes" id="UP000011016">
    <property type="component" value="Unassembled WGS sequence"/>
</dbReference>
<reference evidence="3 6" key="1">
    <citation type="journal article" date="2012" name="J. Bacteriol.">
        <title>Draft Genome Sequence of Turicella otitidis ATCC 51513, Isolated from Middle Ear Fluid from a Child with Otitis Media.</title>
        <authorList>
            <person name="Brinkrolf K."/>
            <person name="Schneider J."/>
            <person name="Knecht M."/>
            <person name="Ruckert C."/>
            <person name="Tauch A."/>
        </authorList>
    </citation>
    <scope>NUCLEOTIDE SEQUENCE [LARGE SCALE GENOMIC DNA]</scope>
    <source>
        <strain evidence="3 6">ATCC 51513</strain>
    </source>
</reference>
<feature type="transmembrane region" description="Helical" evidence="1">
    <location>
        <begin position="160"/>
        <end position="180"/>
    </location>
</feature>
<keyword evidence="1" id="KW-0812">Transmembrane</keyword>
<feature type="signal peptide" evidence="2">
    <location>
        <begin position="1"/>
        <end position="21"/>
    </location>
</feature>
<proteinExistence type="predicted"/>
<evidence type="ECO:0000256" key="1">
    <source>
        <dbReference type="SAM" id="Phobius"/>
    </source>
</evidence>
<dbReference type="AlphaFoldDB" id="I7KJU2"/>
<dbReference type="EMBL" id="AHAE01000066">
    <property type="protein sequence ID" value="EJZ81713.1"/>
    <property type="molecule type" value="Genomic_DNA"/>
</dbReference>
<protein>
    <submittedName>
        <fullName evidence="3">Putative secreted protein</fullName>
    </submittedName>
</protein>
<comment type="caution">
    <text evidence="3">The sequence shown here is derived from an EMBL/GenBank/DDBJ whole genome shotgun (WGS) entry which is preliminary data.</text>
</comment>
<dbReference type="Proteomes" id="UP000006078">
    <property type="component" value="Unassembled WGS sequence"/>
</dbReference>
<keyword evidence="5" id="KW-1185">Reference proteome</keyword>
<evidence type="ECO:0000313" key="5">
    <source>
        <dbReference type="Proteomes" id="UP000006078"/>
    </source>
</evidence>
<name>I7KJU2_9CORY</name>
<dbReference type="EMBL" id="CAJZ01000156">
    <property type="protein sequence ID" value="CCI83835.1"/>
    <property type="molecule type" value="Genomic_DNA"/>
</dbReference>